<feature type="transmembrane region" description="Helical" evidence="7">
    <location>
        <begin position="164"/>
        <end position="184"/>
    </location>
</feature>
<dbReference type="PANTHER" id="PTHR43744:SF8">
    <property type="entry name" value="SN-GLYCEROL-3-PHOSPHATE TRANSPORT SYSTEM PERMEASE PROTEIN UGPE"/>
    <property type="match status" value="1"/>
</dbReference>
<accession>A0A133U711</accession>
<keyword evidence="6 7" id="KW-0472">Membrane</keyword>
<dbReference type="InterPro" id="IPR000515">
    <property type="entry name" value="MetI-like"/>
</dbReference>
<keyword evidence="10" id="KW-1185">Reference proteome</keyword>
<feature type="transmembrane region" description="Helical" evidence="7">
    <location>
        <begin position="234"/>
        <end position="256"/>
    </location>
</feature>
<keyword evidence="3" id="KW-1003">Cell membrane</keyword>
<dbReference type="Pfam" id="PF00528">
    <property type="entry name" value="BPD_transp_1"/>
    <property type="match status" value="1"/>
</dbReference>
<comment type="subcellular location">
    <subcellularLocation>
        <location evidence="1 7">Cell membrane</location>
        <topology evidence="1 7">Multi-pass membrane protein</topology>
    </subcellularLocation>
</comment>
<keyword evidence="4 7" id="KW-0812">Transmembrane</keyword>
<dbReference type="PROSITE" id="PS50928">
    <property type="entry name" value="ABC_TM1"/>
    <property type="match status" value="1"/>
</dbReference>
<proteinExistence type="inferred from homology"/>
<evidence type="ECO:0000313" key="10">
    <source>
        <dbReference type="Proteomes" id="UP000070163"/>
    </source>
</evidence>
<comment type="similarity">
    <text evidence="7">Belongs to the binding-protein-dependent transport system permease family.</text>
</comment>
<keyword evidence="2 7" id="KW-0813">Transport</keyword>
<dbReference type="GO" id="GO:0055085">
    <property type="term" value="P:transmembrane transport"/>
    <property type="evidence" value="ECO:0007669"/>
    <property type="project" value="InterPro"/>
</dbReference>
<evidence type="ECO:0000313" key="9">
    <source>
        <dbReference type="EMBL" id="KXA89984.1"/>
    </source>
</evidence>
<dbReference type="PANTHER" id="PTHR43744">
    <property type="entry name" value="ABC TRANSPORTER PERMEASE PROTEIN MG189-RELATED-RELATED"/>
    <property type="match status" value="1"/>
</dbReference>
<dbReference type="GO" id="GO:0005886">
    <property type="term" value="C:plasma membrane"/>
    <property type="evidence" value="ECO:0007669"/>
    <property type="project" value="UniProtKB-SubCell"/>
</dbReference>
<feature type="transmembrane region" description="Helical" evidence="7">
    <location>
        <begin position="32"/>
        <end position="51"/>
    </location>
</feature>
<evidence type="ECO:0000256" key="7">
    <source>
        <dbReference type="RuleBase" id="RU363032"/>
    </source>
</evidence>
<comment type="caution">
    <text evidence="9">The sequence shown here is derived from an EMBL/GenBank/DDBJ whole genome shotgun (WGS) entry which is preliminary data.</text>
</comment>
<keyword evidence="5 7" id="KW-1133">Transmembrane helix</keyword>
<feature type="transmembrane region" description="Helical" evidence="7">
    <location>
        <begin position="205"/>
        <end position="228"/>
    </location>
</feature>
<dbReference type="InterPro" id="IPR035906">
    <property type="entry name" value="MetI-like_sf"/>
</dbReference>
<dbReference type="CDD" id="cd06261">
    <property type="entry name" value="TM_PBP2"/>
    <property type="match status" value="1"/>
</dbReference>
<name>A0A133U711_9EURY</name>
<dbReference type="SUPFAM" id="SSF161098">
    <property type="entry name" value="MetI-like"/>
    <property type="match status" value="1"/>
</dbReference>
<feature type="transmembrane region" description="Helical" evidence="7">
    <location>
        <begin position="97"/>
        <end position="119"/>
    </location>
</feature>
<evidence type="ECO:0000256" key="6">
    <source>
        <dbReference type="ARBA" id="ARBA00023136"/>
    </source>
</evidence>
<feature type="transmembrane region" description="Helical" evidence="7">
    <location>
        <begin position="268"/>
        <end position="289"/>
    </location>
</feature>
<feature type="transmembrane region" description="Helical" evidence="7">
    <location>
        <begin position="131"/>
        <end position="152"/>
    </location>
</feature>
<gene>
    <name evidence="9" type="ORF">AKJ57_04595</name>
</gene>
<evidence type="ECO:0000259" key="8">
    <source>
        <dbReference type="PROSITE" id="PS50928"/>
    </source>
</evidence>
<evidence type="ECO:0000256" key="3">
    <source>
        <dbReference type="ARBA" id="ARBA00022475"/>
    </source>
</evidence>
<evidence type="ECO:0000256" key="5">
    <source>
        <dbReference type="ARBA" id="ARBA00022989"/>
    </source>
</evidence>
<protein>
    <recommendedName>
        <fullName evidence="8">ABC transmembrane type-1 domain-containing protein</fullName>
    </recommendedName>
</protein>
<feature type="domain" description="ABC transmembrane type-1" evidence="8">
    <location>
        <begin position="93"/>
        <end position="284"/>
    </location>
</feature>
<reference evidence="9 10" key="1">
    <citation type="journal article" date="2016" name="Sci. Rep.">
        <title>Metabolic traits of an uncultured archaeal lineage -MSBL1- from brine pools of the Red Sea.</title>
        <authorList>
            <person name="Mwirichia R."/>
            <person name="Alam I."/>
            <person name="Rashid M."/>
            <person name="Vinu M."/>
            <person name="Ba-Alawi W."/>
            <person name="Anthony Kamau A."/>
            <person name="Kamanda Ngugi D."/>
            <person name="Goker M."/>
            <person name="Klenk H.P."/>
            <person name="Bajic V."/>
            <person name="Stingl U."/>
        </authorList>
    </citation>
    <scope>NUCLEOTIDE SEQUENCE [LARGE SCALE GENOMIC DNA]</scope>
    <source>
        <strain evidence="9">SCGC-AAA259A05</strain>
    </source>
</reference>
<evidence type="ECO:0000256" key="4">
    <source>
        <dbReference type="ARBA" id="ARBA00022692"/>
    </source>
</evidence>
<dbReference type="Gene3D" id="1.10.3720.10">
    <property type="entry name" value="MetI-like"/>
    <property type="match status" value="1"/>
</dbReference>
<evidence type="ECO:0000256" key="2">
    <source>
        <dbReference type="ARBA" id="ARBA00022448"/>
    </source>
</evidence>
<sequence>MQPKKEVINMARETGKFGKLRKIIIGAIEHRYAPYIVGALILIFILAPMYWTVAQAFKPYAEVMQWPPTVFPQAPTLGNFDDVLVTSPIPTYIMNSLIYSLSTTAFVLVVGSLAAYGLSKYSFPGSGKVSTAFFLTRIIPPIAMILPFFLIYTQLGLNDTRWSVVLFTIYICFPLSIWLLKSFFDQFPDELIESARVDGCSRLGILWRIVLPVAAPGLAAVSCITFMWTWSSFIGPYLFINSNAIKPITVGIYYFVGDEMILWHQLSAAGILCAIPGIIFFFIAQKYIISGLTAGALKGTV</sequence>
<dbReference type="AlphaFoldDB" id="A0A133U711"/>
<evidence type="ECO:0000256" key="1">
    <source>
        <dbReference type="ARBA" id="ARBA00004651"/>
    </source>
</evidence>
<dbReference type="Proteomes" id="UP000070163">
    <property type="component" value="Unassembled WGS sequence"/>
</dbReference>
<organism evidence="9 10">
    <name type="scientific">candidate division MSBL1 archaeon SCGC-AAA259A05</name>
    <dbReference type="NCBI Taxonomy" id="1698259"/>
    <lineage>
        <taxon>Archaea</taxon>
        <taxon>Methanobacteriati</taxon>
        <taxon>Methanobacteriota</taxon>
        <taxon>candidate division MSBL1</taxon>
    </lineage>
</organism>
<dbReference type="EMBL" id="LHXJ01000058">
    <property type="protein sequence ID" value="KXA89984.1"/>
    <property type="molecule type" value="Genomic_DNA"/>
</dbReference>